<dbReference type="RefSeq" id="WP_285984510.1">
    <property type="nucleotide sequence ID" value="NZ_JASVDS010000008.1"/>
</dbReference>
<evidence type="ECO:0000313" key="1">
    <source>
        <dbReference type="EMBL" id="MDL5034435.1"/>
    </source>
</evidence>
<comment type="caution">
    <text evidence="1">The sequence shown here is derived from an EMBL/GenBank/DDBJ whole genome shotgun (WGS) entry which is preliminary data.</text>
</comment>
<name>A0ABT7LQN0_9BURK</name>
<gene>
    <name evidence="1" type="ORF">QRD43_21205</name>
</gene>
<dbReference type="EMBL" id="JASVDS010000008">
    <property type="protein sequence ID" value="MDL5034435.1"/>
    <property type="molecule type" value="Genomic_DNA"/>
</dbReference>
<sequence length="79" mass="8714">MTATASIRLHVIDKDGNVLGSIACRVGLRTYAGPITRHTDKTVWTMSRSGIELKHRKYDGNMPSVYKSNAPAAEVAWLK</sequence>
<reference evidence="1 2" key="1">
    <citation type="submission" date="2023-06" db="EMBL/GenBank/DDBJ databases">
        <title>Pelomonas sp. APW6 16S ribosomal RNA gene genome sequencing and assembly.</title>
        <authorList>
            <person name="Woo H."/>
        </authorList>
    </citation>
    <scope>NUCLEOTIDE SEQUENCE [LARGE SCALE GENOMIC DNA]</scope>
    <source>
        <strain evidence="1 2">APW6</strain>
    </source>
</reference>
<keyword evidence="2" id="KW-1185">Reference proteome</keyword>
<proteinExistence type="predicted"/>
<protein>
    <submittedName>
        <fullName evidence="1">Uncharacterized protein</fullName>
    </submittedName>
</protein>
<accession>A0ABT7LQN0</accession>
<organism evidence="1 2">
    <name type="scientific">Roseateles subflavus</name>
    <dbReference type="NCBI Taxonomy" id="3053353"/>
    <lineage>
        <taxon>Bacteria</taxon>
        <taxon>Pseudomonadati</taxon>
        <taxon>Pseudomonadota</taxon>
        <taxon>Betaproteobacteria</taxon>
        <taxon>Burkholderiales</taxon>
        <taxon>Sphaerotilaceae</taxon>
        <taxon>Roseateles</taxon>
    </lineage>
</organism>
<evidence type="ECO:0000313" key="2">
    <source>
        <dbReference type="Proteomes" id="UP001238603"/>
    </source>
</evidence>
<dbReference type="Proteomes" id="UP001238603">
    <property type="component" value="Unassembled WGS sequence"/>
</dbReference>